<feature type="domain" description="Peptidase S54 rhomboid" evidence="6">
    <location>
        <begin position="1"/>
        <end position="71"/>
    </location>
</feature>
<evidence type="ECO:0000259" key="6">
    <source>
        <dbReference type="Pfam" id="PF01694"/>
    </source>
</evidence>
<dbReference type="GO" id="GO:0008233">
    <property type="term" value="F:peptidase activity"/>
    <property type="evidence" value="ECO:0007669"/>
    <property type="project" value="UniProtKB-KW"/>
</dbReference>
<dbReference type="InterPro" id="IPR035952">
    <property type="entry name" value="Rhomboid-like_sf"/>
</dbReference>
<dbReference type="Proteomes" id="UP001596328">
    <property type="component" value="Unassembled WGS sequence"/>
</dbReference>
<dbReference type="GO" id="GO:0016020">
    <property type="term" value="C:membrane"/>
    <property type="evidence" value="ECO:0007669"/>
    <property type="project" value="UniProtKB-SubCell"/>
</dbReference>
<name>A0ABD5RVM6_9EURY</name>
<keyword evidence="8" id="KW-1185">Reference proteome</keyword>
<keyword evidence="7" id="KW-0645">Protease</keyword>
<keyword evidence="7" id="KW-0378">Hydrolase</keyword>
<keyword evidence="4 5" id="KW-0472">Membrane</keyword>
<keyword evidence="3 5" id="KW-1133">Transmembrane helix</keyword>
<dbReference type="EC" id="3.4.21.105" evidence="7"/>
<comment type="caution">
    <text evidence="7">The sequence shown here is derived from an EMBL/GenBank/DDBJ whole genome shotgun (WGS) entry which is preliminary data.</text>
</comment>
<organism evidence="7 8">
    <name type="scientific">Halobium palmae</name>
    <dbReference type="NCBI Taxonomy" id="1776492"/>
    <lineage>
        <taxon>Archaea</taxon>
        <taxon>Methanobacteriati</taxon>
        <taxon>Methanobacteriota</taxon>
        <taxon>Stenosarchaea group</taxon>
        <taxon>Halobacteria</taxon>
        <taxon>Halobacteriales</taxon>
        <taxon>Haloferacaceae</taxon>
        <taxon>Halobium</taxon>
    </lineage>
</organism>
<dbReference type="Pfam" id="PF01694">
    <property type="entry name" value="Rhomboid"/>
    <property type="match status" value="1"/>
</dbReference>
<dbReference type="Gene3D" id="1.20.1540.10">
    <property type="entry name" value="Rhomboid-like"/>
    <property type="match status" value="1"/>
</dbReference>
<evidence type="ECO:0000256" key="3">
    <source>
        <dbReference type="ARBA" id="ARBA00022989"/>
    </source>
</evidence>
<dbReference type="EMBL" id="JBHSWU010000018">
    <property type="protein sequence ID" value="MFC6723458.1"/>
    <property type="molecule type" value="Genomic_DNA"/>
</dbReference>
<gene>
    <name evidence="7" type="ORF">ACFQE1_03445</name>
</gene>
<dbReference type="GO" id="GO:0006508">
    <property type="term" value="P:proteolysis"/>
    <property type="evidence" value="ECO:0007669"/>
    <property type="project" value="UniProtKB-KW"/>
</dbReference>
<accession>A0ABD5RVM6</accession>
<evidence type="ECO:0000256" key="2">
    <source>
        <dbReference type="ARBA" id="ARBA00022692"/>
    </source>
</evidence>
<evidence type="ECO:0000256" key="1">
    <source>
        <dbReference type="ARBA" id="ARBA00004141"/>
    </source>
</evidence>
<evidence type="ECO:0000313" key="7">
    <source>
        <dbReference type="EMBL" id="MFC6723458.1"/>
    </source>
</evidence>
<reference evidence="7 8" key="1">
    <citation type="journal article" date="2019" name="Int. J. Syst. Evol. Microbiol.">
        <title>The Global Catalogue of Microorganisms (GCM) 10K type strain sequencing project: providing services to taxonomists for standard genome sequencing and annotation.</title>
        <authorList>
            <consortium name="The Broad Institute Genomics Platform"/>
            <consortium name="The Broad Institute Genome Sequencing Center for Infectious Disease"/>
            <person name="Wu L."/>
            <person name="Ma J."/>
        </authorList>
    </citation>
    <scope>NUCLEOTIDE SEQUENCE [LARGE SCALE GENOMIC DNA]</scope>
    <source>
        <strain evidence="7 8">NBRC 111368</strain>
    </source>
</reference>
<dbReference type="AlphaFoldDB" id="A0ABD5RVM6"/>
<comment type="subcellular location">
    <subcellularLocation>
        <location evidence="1">Membrane</location>
        <topology evidence="1">Multi-pass membrane protein</topology>
    </subcellularLocation>
</comment>
<feature type="non-terminal residue" evidence="7">
    <location>
        <position position="1"/>
    </location>
</feature>
<dbReference type="InterPro" id="IPR022764">
    <property type="entry name" value="Peptidase_S54_rhomboid_dom"/>
</dbReference>
<proteinExistence type="predicted"/>
<feature type="transmembrane region" description="Helical" evidence="5">
    <location>
        <begin position="35"/>
        <end position="68"/>
    </location>
</feature>
<sequence>SGAVFALAGYLLAGNVASTWVLDRIGVSGRAVFGLFVLVAAAVTLATAAPGIALVAHFTGLLVGLLAGRLRLLRVRR</sequence>
<keyword evidence="2 5" id="KW-0812">Transmembrane</keyword>
<protein>
    <submittedName>
        <fullName evidence="7">Rhomboid family intramembrane serine protease</fullName>
        <ecNumber evidence="7">3.4.21.105</ecNumber>
    </submittedName>
</protein>
<evidence type="ECO:0000256" key="5">
    <source>
        <dbReference type="SAM" id="Phobius"/>
    </source>
</evidence>
<evidence type="ECO:0000256" key="4">
    <source>
        <dbReference type="ARBA" id="ARBA00023136"/>
    </source>
</evidence>
<dbReference type="SUPFAM" id="SSF144091">
    <property type="entry name" value="Rhomboid-like"/>
    <property type="match status" value="1"/>
</dbReference>
<evidence type="ECO:0000313" key="8">
    <source>
        <dbReference type="Proteomes" id="UP001596328"/>
    </source>
</evidence>